<organism evidence="2 3">
    <name type="scientific">Urochloa decumbens</name>
    <dbReference type="NCBI Taxonomy" id="240449"/>
    <lineage>
        <taxon>Eukaryota</taxon>
        <taxon>Viridiplantae</taxon>
        <taxon>Streptophyta</taxon>
        <taxon>Embryophyta</taxon>
        <taxon>Tracheophyta</taxon>
        <taxon>Spermatophyta</taxon>
        <taxon>Magnoliopsida</taxon>
        <taxon>Liliopsida</taxon>
        <taxon>Poales</taxon>
        <taxon>Poaceae</taxon>
        <taxon>PACMAD clade</taxon>
        <taxon>Panicoideae</taxon>
        <taxon>Panicodae</taxon>
        <taxon>Paniceae</taxon>
        <taxon>Melinidinae</taxon>
        <taxon>Urochloa</taxon>
    </lineage>
</organism>
<evidence type="ECO:0008006" key="4">
    <source>
        <dbReference type="Google" id="ProtNLM"/>
    </source>
</evidence>
<sequence>MKIVLKVAITCKKCRTCVLGISSKKKGGFIFLPSHVRPLYVFSWSIHAGLCDQLITVAGIKSLTYDDEKSTLTVVGEVDVVEIVAALRKHKHPVEVVSVTDEKKEAEEKKKKEEEEKKKKEEEEKKKKEEEEAKKKKCCCPMPCQLCPPPPCPKPFPPPPCPPPPCLPPMCPPPYMKQCQPCYIPIEDEYPGPCTIL</sequence>
<dbReference type="Gene3D" id="3.30.70.100">
    <property type="match status" value="1"/>
</dbReference>
<evidence type="ECO:0000256" key="1">
    <source>
        <dbReference type="SAM" id="MobiDB-lite"/>
    </source>
</evidence>
<name>A0ABC8Z426_9POAL</name>
<reference evidence="2 3" key="2">
    <citation type="submission" date="2024-10" db="EMBL/GenBank/DDBJ databases">
        <authorList>
            <person name="Ryan C."/>
        </authorList>
    </citation>
    <scope>NUCLEOTIDE SEQUENCE [LARGE SCALE GENOMIC DNA]</scope>
</reference>
<keyword evidence="3" id="KW-1185">Reference proteome</keyword>
<reference evidence="3" key="1">
    <citation type="submission" date="2024-06" db="EMBL/GenBank/DDBJ databases">
        <authorList>
            <person name="Ryan C."/>
        </authorList>
    </citation>
    <scope>NUCLEOTIDE SEQUENCE [LARGE SCALE GENOMIC DNA]</scope>
</reference>
<dbReference type="AlphaFoldDB" id="A0ABC8Z426"/>
<dbReference type="Proteomes" id="UP001497457">
    <property type="component" value="Chromosome 18b"/>
</dbReference>
<evidence type="ECO:0000313" key="2">
    <source>
        <dbReference type="EMBL" id="CAL4955161.1"/>
    </source>
</evidence>
<dbReference type="PANTHER" id="PTHR46932">
    <property type="entry name" value="HEAVY METAL-ASSOCIATED ISOPRENYLATED PLANT PROTEIN 47"/>
    <property type="match status" value="1"/>
</dbReference>
<dbReference type="EMBL" id="OZ075128">
    <property type="protein sequence ID" value="CAL4955161.1"/>
    <property type="molecule type" value="Genomic_DNA"/>
</dbReference>
<dbReference type="PANTHER" id="PTHR46932:SF12">
    <property type="entry name" value="HEAVY METAL-ASSOCIATED ISOPRENYLATED PLANT PROTEIN 47"/>
    <property type="match status" value="1"/>
</dbReference>
<dbReference type="InterPro" id="IPR042885">
    <property type="entry name" value="HIPP47/16"/>
</dbReference>
<feature type="region of interest" description="Disordered" evidence="1">
    <location>
        <begin position="98"/>
        <end position="136"/>
    </location>
</feature>
<protein>
    <recommendedName>
        <fullName evidence="4">HMA domain-containing protein</fullName>
    </recommendedName>
</protein>
<accession>A0ABC8Z426</accession>
<proteinExistence type="predicted"/>
<evidence type="ECO:0000313" key="3">
    <source>
        <dbReference type="Proteomes" id="UP001497457"/>
    </source>
</evidence>
<gene>
    <name evidence="2" type="ORF">URODEC1_LOCUS41251</name>
</gene>
<feature type="compositionally biased region" description="Basic and acidic residues" evidence="1">
    <location>
        <begin position="100"/>
        <end position="134"/>
    </location>
</feature>